<feature type="non-terminal residue" evidence="2">
    <location>
        <position position="126"/>
    </location>
</feature>
<name>A0AAQ3N9D9_VIGMU</name>
<feature type="region of interest" description="Disordered" evidence="1">
    <location>
        <begin position="82"/>
        <end position="102"/>
    </location>
</feature>
<keyword evidence="3" id="KW-1185">Reference proteome</keyword>
<feature type="region of interest" description="Disordered" evidence="1">
    <location>
        <begin position="1"/>
        <end position="28"/>
    </location>
</feature>
<organism evidence="2 3">
    <name type="scientific">Vigna mungo</name>
    <name type="common">Black gram</name>
    <name type="synonym">Phaseolus mungo</name>
    <dbReference type="NCBI Taxonomy" id="3915"/>
    <lineage>
        <taxon>Eukaryota</taxon>
        <taxon>Viridiplantae</taxon>
        <taxon>Streptophyta</taxon>
        <taxon>Embryophyta</taxon>
        <taxon>Tracheophyta</taxon>
        <taxon>Spermatophyta</taxon>
        <taxon>Magnoliopsida</taxon>
        <taxon>eudicotyledons</taxon>
        <taxon>Gunneridae</taxon>
        <taxon>Pentapetalae</taxon>
        <taxon>rosids</taxon>
        <taxon>fabids</taxon>
        <taxon>Fabales</taxon>
        <taxon>Fabaceae</taxon>
        <taxon>Papilionoideae</taxon>
        <taxon>50 kb inversion clade</taxon>
        <taxon>NPAAA clade</taxon>
        <taxon>indigoferoid/millettioid clade</taxon>
        <taxon>Phaseoleae</taxon>
        <taxon>Vigna</taxon>
    </lineage>
</organism>
<dbReference type="EMBL" id="CP144695">
    <property type="protein sequence ID" value="WVZ04686.1"/>
    <property type="molecule type" value="Genomic_DNA"/>
</dbReference>
<feature type="compositionally biased region" description="Polar residues" evidence="1">
    <location>
        <begin position="1"/>
        <end position="12"/>
    </location>
</feature>
<feature type="non-terminal residue" evidence="2">
    <location>
        <position position="1"/>
    </location>
</feature>
<reference evidence="2 3" key="1">
    <citation type="journal article" date="2023" name="Life. Sci Alliance">
        <title>Evolutionary insights into 3D genome organization and epigenetic landscape of Vigna mungo.</title>
        <authorList>
            <person name="Junaid A."/>
            <person name="Singh B."/>
            <person name="Bhatia S."/>
        </authorList>
    </citation>
    <scope>NUCLEOTIDE SEQUENCE [LARGE SCALE GENOMIC DNA]</scope>
    <source>
        <strain evidence="2">Urdbean</strain>
    </source>
</reference>
<sequence>KVPNHQLQQSQTKVHKVQNPKTNNSSFDKNFKTLKQKFQQQFLQTKFRFPQTKCETKTNKENKKKIMDQGFVSGSIHCTIHGQTTKYPQRNRTKPTTNLPSSSNHLCQWKHPLHHPWLLQHPHNTM</sequence>
<accession>A0AAQ3N9D9</accession>
<protein>
    <submittedName>
        <fullName evidence="2">Uncharacterized protein</fullName>
    </submittedName>
</protein>
<feature type="compositionally biased region" description="Polar residues" evidence="1">
    <location>
        <begin position="19"/>
        <end position="28"/>
    </location>
</feature>
<dbReference type="Proteomes" id="UP001374535">
    <property type="component" value="Chromosome 6"/>
</dbReference>
<gene>
    <name evidence="2" type="ORF">V8G54_018032</name>
</gene>
<evidence type="ECO:0000256" key="1">
    <source>
        <dbReference type="SAM" id="MobiDB-lite"/>
    </source>
</evidence>
<evidence type="ECO:0000313" key="2">
    <source>
        <dbReference type="EMBL" id="WVZ04686.1"/>
    </source>
</evidence>
<dbReference type="AlphaFoldDB" id="A0AAQ3N9D9"/>
<proteinExistence type="predicted"/>
<evidence type="ECO:0000313" key="3">
    <source>
        <dbReference type="Proteomes" id="UP001374535"/>
    </source>
</evidence>